<dbReference type="Proteomes" id="UP000663859">
    <property type="component" value="Unassembled WGS sequence"/>
</dbReference>
<gene>
    <name evidence="9" type="primary">rffG</name>
    <name evidence="9" type="ORF">MPNT_10261</name>
</gene>
<organism evidence="9 10">
    <name type="scientific">Candidatus Methylacidithermus pantelleriae</name>
    <dbReference type="NCBI Taxonomy" id="2744239"/>
    <lineage>
        <taxon>Bacteria</taxon>
        <taxon>Pseudomonadati</taxon>
        <taxon>Verrucomicrobiota</taxon>
        <taxon>Methylacidiphilae</taxon>
        <taxon>Methylacidiphilales</taxon>
        <taxon>Methylacidiphilaceae</taxon>
        <taxon>Candidatus Methylacidithermus</taxon>
    </lineage>
</organism>
<evidence type="ECO:0000313" key="10">
    <source>
        <dbReference type="Proteomes" id="UP000663859"/>
    </source>
</evidence>
<dbReference type="PROSITE" id="PS00061">
    <property type="entry name" value="ADH_SHORT"/>
    <property type="match status" value="1"/>
</dbReference>
<evidence type="ECO:0000256" key="4">
    <source>
        <dbReference type="ARBA" id="ARBA00011990"/>
    </source>
</evidence>
<evidence type="ECO:0000313" key="9">
    <source>
        <dbReference type="EMBL" id="CAF0689556.1"/>
    </source>
</evidence>
<keyword evidence="6 7" id="KW-0456">Lyase</keyword>
<keyword evidence="5" id="KW-0520">NAD</keyword>
<name>A0A8J2BIP8_9BACT</name>
<dbReference type="PANTHER" id="PTHR43000">
    <property type="entry name" value="DTDP-D-GLUCOSE 4,6-DEHYDRATASE-RELATED"/>
    <property type="match status" value="1"/>
</dbReference>
<proteinExistence type="inferred from homology"/>
<protein>
    <recommendedName>
        <fullName evidence="4 7">dTDP-glucose 4,6-dehydratase</fullName>
        <ecNumber evidence="4 7">4.2.1.46</ecNumber>
    </recommendedName>
</protein>
<keyword evidence="10" id="KW-1185">Reference proteome</keyword>
<dbReference type="Gene3D" id="3.40.50.720">
    <property type="entry name" value="NAD(P)-binding Rossmann-like Domain"/>
    <property type="match status" value="1"/>
</dbReference>
<evidence type="ECO:0000256" key="5">
    <source>
        <dbReference type="ARBA" id="ARBA00023027"/>
    </source>
</evidence>
<dbReference type="InterPro" id="IPR005888">
    <property type="entry name" value="dTDP_Gluc_deHydtase"/>
</dbReference>
<dbReference type="Gene3D" id="3.90.25.10">
    <property type="entry name" value="UDP-galactose 4-epimerase, domain 1"/>
    <property type="match status" value="1"/>
</dbReference>
<dbReference type="InterPro" id="IPR020904">
    <property type="entry name" value="Sc_DH/Rdtase_CS"/>
</dbReference>
<evidence type="ECO:0000256" key="6">
    <source>
        <dbReference type="ARBA" id="ARBA00023239"/>
    </source>
</evidence>
<accession>A0A8J2BIP8</accession>
<feature type="domain" description="NAD(P)-binding" evidence="8">
    <location>
        <begin position="15"/>
        <end position="339"/>
    </location>
</feature>
<evidence type="ECO:0000256" key="3">
    <source>
        <dbReference type="ARBA" id="ARBA00008178"/>
    </source>
</evidence>
<sequence length="376" mass="42671">MAARRGAVTEEKSWLITGGAGFIGSNLIRWLLLEQPASQAPVRLINLDKLTYAGNLANLKEVETDPRYCFVHGSMGDKTLVAEILRQHQVGVLLHLAAESHVDRSIDEPEQFARTNVLETVSLLETVLQYWKELPRKEAQRFRFVHVSTDEVFGSLLPQEEPFTEKTPYNPSSPYAASKAGADHFVRAYGRTFGLPVVLTHSSNNYGPYQFPEKLLPLTILNALEERPLPLYGDGLQVRDWIYVLDHCRALHRVIHKGKPGESYAIGGGVQISNLDLVRKVCRILDERRPRPGGKKHEELLCFVADRPGHDRRYATNPSKIVRELGWKPLEDLESGLAKTVDWYLAHQDWCREITEKRYARQRLGLRASSRNEYAG</sequence>
<dbReference type="AlphaFoldDB" id="A0A8J2BIP8"/>
<dbReference type="GO" id="GO:0008460">
    <property type="term" value="F:dTDP-glucose 4,6-dehydratase activity"/>
    <property type="evidence" value="ECO:0007669"/>
    <property type="project" value="UniProtKB-EC"/>
</dbReference>
<reference evidence="9" key="1">
    <citation type="submission" date="2021-02" db="EMBL/GenBank/DDBJ databases">
        <authorList>
            <person name="Cremers G."/>
            <person name="Picone N."/>
        </authorList>
    </citation>
    <scope>NUCLEOTIDE SEQUENCE</scope>
    <source>
        <strain evidence="9">PQ17</strain>
    </source>
</reference>
<dbReference type="Pfam" id="PF16363">
    <property type="entry name" value="GDP_Man_Dehyd"/>
    <property type="match status" value="1"/>
</dbReference>
<comment type="caution">
    <text evidence="9">The sequence shown here is derived from an EMBL/GenBank/DDBJ whole genome shotgun (WGS) entry which is preliminary data.</text>
</comment>
<dbReference type="GO" id="GO:0009225">
    <property type="term" value="P:nucleotide-sugar metabolic process"/>
    <property type="evidence" value="ECO:0007669"/>
    <property type="project" value="InterPro"/>
</dbReference>
<dbReference type="NCBIfam" id="TIGR01181">
    <property type="entry name" value="dTDP_gluc_dehyt"/>
    <property type="match status" value="1"/>
</dbReference>
<dbReference type="CDD" id="cd05246">
    <property type="entry name" value="dTDP_GD_SDR_e"/>
    <property type="match status" value="1"/>
</dbReference>
<dbReference type="SUPFAM" id="SSF51735">
    <property type="entry name" value="NAD(P)-binding Rossmann-fold domains"/>
    <property type="match status" value="1"/>
</dbReference>
<evidence type="ECO:0000256" key="7">
    <source>
        <dbReference type="RuleBase" id="RU004473"/>
    </source>
</evidence>
<comment type="similarity">
    <text evidence="3 7">Belongs to the NAD(P)-dependent epimerase/dehydratase family. dTDP-glucose dehydratase subfamily.</text>
</comment>
<comment type="catalytic activity">
    <reaction evidence="1 7">
        <text>dTDP-alpha-D-glucose = dTDP-4-dehydro-6-deoxy-alpha-D-glucose + H2O</text>
        <dbReference type="Rhea" id="RHEA:17221"/>
        <dbReference type="ChEBI" id="CHEBI:15377"/>
        <dbReference type="ChEBI" id="CHEBI:57477"/>
        <dbReference type="ChEBI" id="CHEBI:57649"/>
        <dbReference type="EC" id="4.2.1.46"/>
    </reaction>
</comment>
<comment type="cofactor">
    <cofactor evidence="2 7">
        <name>NAD(+)</name>
        <dbReference type="ChEBI" id="CHEBI:57540"/>
    </cofactor>
</comment>
<dbReference type="InterPro" id="IPR036291">
    <property type="entry name" value="NAD(P)-bd_dom_sf"/>
</dbReference>
<evidence type="ECO:0000256" key="2">
    <source>
        <dbReference type="ARBA" id="ARBA00001911"/>
    </source>
</evidence>
<dbReference type="EC" id="4.2.1.46" evidence="4 7"/>
<evidence type="ECO:0000259" key="8">
    <source>
        <dbReference type="Pfam" id="PF16363"/>
    </source>
</evidence>
<dbReference type="InterPro" id="IPR016040">
    <property type="entry name" value="NAD(P)-bd_dom"/>
</dbReference>
<dbReference type="EMBL" id="CAJNOB010000001">
    <property type="protein sequence ID" value="CAF0689556.1"/>
    <property type="molecule type" value="Genomic_DNA"/>
</dbReference>
<evidence type="ECO:0000256" key="1">
    <source>
        <dbReference type="ARBA" id="ARBA00001539"/>
    </source>
</evidence>